<dbReference type="PANTHER" id="PTHR30441">
    <property type="entry name" value="DUF748 DOMAIN-CONTAINING PROTEIN"/>
    <property type="match status" value="1"/>
</dbReference>
<dbReference type="InterPro" id="IPR036737">
    <property type="entry name" value="OmpA-like_sf"/>
</dbReference>
<name>A0ABX7YQM3_9GAMM</name>
<organism evidence="2 3">
    <name type="scientific">Shewanella yunxiaonensis</name>
    <dbReference type="NCBI Taxonomy" id="2829809"/>
    <lineage>
        <taxon>Bacteria</taxon>
        <taxon>Pseudomonadati</taxon>
        <taxon>Pseudomonadota</taxon>
        <taxon>Gammaproteobacteria</taxon>
        <taxon>Alteromonadales</taxon>
        <taxon>Shewanellaceae</taxon>
        <taxon>Shewanella</taxon>
    </lineage>
</organism>
<reference evidence="2 3" key="1">
    <citation type="submission" date="2021-04" db="EMBL/GenBank/DDBJ databases">
        <title>Novel species identification of genus Shewanella.</title>
        <authorList>
            <person name="Liu G."/>
        </authorList>
    </citation>
    <scope>NUCLEOTIDE SEQUENCE [LARGE SCALE GENOMIC DNA]</scope>
    <source>
        <strain evidence="2 3">FJAT-54481</strain>
    </source>
</reference>
<proteinExistence type="predicted"/>
<dbReference type="PANTHER" id="PTHR30441:SF8">
    <property type="entry name" value="DUF748 DOMAIN-CONTAINING PROTEIN"/>
    <property type="match status" value="1"/>
</dbReference>
<evidence type="ECO:0000256" key="1">
    <source>
        <dbReference type="SAM" id="MobiDB-lite"/>
    </source>
</evidence>
<dbReference type="InterPro" id="IPR008023">
    <property type="entry name" value="DUF748"/>
</dbReference>
<gene>
    <name evidence="2" type="ORF">KDN34_09940</name>
</gene>
<evidence type="ECO:0000313" key="3">
    <source>
        <dbReference type="Proteomes" id="UP000679575"/>
    </source>
</evidence>
<dbReference type="RefSeq" id="WP_212593647.1">
    <property type="nucleotide sequence ID" value="NZ_CP073587.1"/>
</dbReference>
<dbReference type="Proteomes" id="UP000679575">
    <property type="component" value="Chromosome"/>
</dbReference>
<protein>
    <submittedName>
        <fullName evidence="2">DUF748 domain-containing protein</fullName>
    </submittedName>
</protein>
<feature type="region of interest" description="Disordered" evidence="1">
    <location>
        <begin position="594"/>
        <end position="613"/>
    </location>
</feature>
<keyword evidence="3" id="KW-1185">Reference proteome</keyword>
<accession>A0ABX7YQM3</accession>
<dbReference type="EMBL" id="CP073587">
    <property type="protein sequence ID" value="QUN04591.1"/>
    <property type="molecule type" value="Genomic_DNA"/>
</dbReference>
<dbReference type="Gene3D" id="3.30.1330.60">
    <property type="entry name" value="OmpA-like domain"/>
    <property type="match status" value="1"/>
</dbReference>
<dbReference type="Pfam" id="PF05359">
    <property type="entry name" value="DUF748"/>
    <property type="match status" value="2"/>
</dbReference>
<sequence>MIVSRLQGMTAAYNKVPRSMRISFWLLACYLLYALLLGLITPAIVRSVAPDKMTQLLGRQVALKQLHINPFLLKVRLEDFAIAGKTGEQPLLSLSHAELEFNFWQSVFNRAWCVDHLQLDGLQSQVARTTDTKGNIVFNFDDIVARLQSPETKEAATEPTHQPLPDFRIKSLTLAQSRFAFSDATANITLSYHDINFTLNNFGTRNAVSKDEMVATKPNQYQMSLSGQDNGTLVADGQLLLQPLQVDGNLQLNNITLPPFWGYVQPMLKAKLTEGAISLKTHYLVSQQPDKPLTYAVDNTYVTVNKLQFADGDNPVIKLPKLNVGEITLTSEQQHVNVADVTVDGLWINSRFDQHGLALAPLFTPTSSTKTEESAATAVNKEDASTSKWLIKLAAFNLKNADVNVHEQQISKGVDWRVYPLTVKTGSIDSELSAPLNYQISLDISQSNAKGSGGNFSSEGSINLASKQASGKLTLSNLLLSQFQPYLSHYLNIELPKGQVSSAGDFSADADGHASYKGNVDVSDLEIKDLQQRRPLLKWQQLTIDSLDFDAGKKQLLLGNVTLDKPYAKVTINEDHSTNIGELVVKQASDKMADTKTTTAKTKPAPEATNDGKTEQPFKVTVASINFNNGSAFFADNSLTPNFATGIEQLHGKISSLSSIPGTKATVDIAGKIDRYAPMTLKGEINPLLKQPYLNLDLLFKSVELTTVNPYSGTYAGYYIDKGQLTLALNYQLENNHLNGNNHVVIDQLKLGKPTDSKLATSLPVTLAIALLQDRHGVIDLGLPVSGDLDNPDFSFGGVLLTVLTNVITKAVTAPFSFLAGLISSDEELNLVAFDAGSSKLSKAEQDKLQKLASALADRPKLTLSIEASVDPQPDSQVLAERRLQRQLLQQSGLDNLPDDFSASRIPASGKLTDALLALYQKQFNIDPTIEKAKAEKAATDDKGKVDTNKLTTLWHIGLYNQLLNAETITDADLGNLAQRRSQSVKAFLVDNAAVAPERVFLLDSKTKLNRSKAEAQLSLSAN</sequence>
<feature type="compositionally biased region" description="Low complexity" evidence="1">
    <location>
        <begin position="595"/>
        <end position="609"/>
    </location>
</feature>
<evidence type="ECO:0000313" key="2">
    <source>
        <dbReference type="EMBL" id="QUN04591.1"/>
    </source>
</evidence>
<dbReference type="InterPro" id="IPR052894">
    <property type="entry name" value="AsmA-related"/>
</dbReference>